<reference evidence="2 3" key="1">
    <citation type="submission" date="2021-01" db="EMBL/GenBank/DDBJ databases">
        <title>Whole genome shotgun sequence of Actinoplanes durhamensis NBRC 14914.</title>
        <authorList>
            <person name="Komaki H."/>
            <person name="Tamura T."/>
        </authorList>
    </citation>
    <scope>NUCLEOTIDE SEQUENCE [LARGE SCALE GENOMIC DNA]</scope>
    <source>
        <strain evidence="2 3">NBRC 14914</strain>
    </source>
</reference>
<comment type="caution">
    <text evidence="2">The sequence shown here is derived from an EMBL/GenBank/DDBJ whole genome shotgun (WGS) entry which is preliminary data.</text>
</comment>
<dbReference type="EMBL" id="BOML01000035">
    <property type="protein sequence ID" value="GIE02995.1"/>
    <property type="molecule type" value="Genomic_DNA"/>
</dbReference>
<evidence type="ECO:0008006" key="4">
    <source>
        <dbReference type="Google" id="ProtNLM"/>
    </source>
</evidence>
<keyword evidence="1" id="KW-0472">Membrane</keyword>
<accession>A0ABQ3YZP4</accession>
<feature type="transmembrane region" description="Helical" evidence="1">
    <location>
        <begin position="16"/>
        <end position="40"/>
    </location>
</feature>
<keyword evidence="1" id="KW-0812">Transmembrane</keyword>
<organism evidence="2 3">
    <name type="scientific">Paractinoplanes durhamensis</name>
    <dbReference type="NCBI Taxonomy" id="113563"/>
    <lineage>
        <taxon>Bacteria</taxon>
        <taxon>Bacillati</taxon>
        <taxon>Actinomycetota</taxon>
        <taxon>Actinomycetes</taxon>
        <taxon>Micromonosporales</taxon>
        <taxon>Micromonosporaceae</taxon>
        <taxon>Paractinoplanes</taxon>
    </lineage>
</organism>
<evidence type="ECO:0000313" key="2">
    <source>
        <dbReference type="EMBL" id="GIE02995.1"/>
    </source>
</evidence>
<name>A0ABQ3YZP4_9ACTN</name>
<protein>
    <recommendedName>
        <fullName evidence="4">Cell division protein FtsK</fullName>
    </recommendedName>
</protein>
<feature type="transmembrane region" description="Helical" evidence="1">
    <location>
        <begin position="109"/>
        <end position="130"/>
    </location>
</feature>
<keyword evidence="1" id="KW-1133">Transmembrane helix</keyword>
<sequence length="139" mass="14226">MTTTAARTSVPSQSQAAGWAVAVVQYGFAVLWVLCGYFALAHAADLTGHWVSPTSDAFIAATEADGGWGWALPVGGVLSLGPMLAGLGLLISALFFLIGQTRGNRRQTIALLGAAAASLLTLVVSLTPAAQALSSWLLD</sequence>
<proteinExistence type="predicted"/>
<gene>
    <name evidence="2" type="ORF">Adu01nite_43450</name>
</gene>
<evidence type="ECO:0000313" key="3">
    <source>
        <dbReference type="Proteomes" id="UP000637628"/>
    </source>
</evidence>
<dbReference type="RefSeq" id="WP_203728717.1">
    <property type="nucleotide sequence ID" value="NZ_BAAATX010000010.1"/>
</dbReference>
<feature type="transmembrane region" description="Helical" evidence="1">
    <location>
        <begin position="77"/>
        <end position="97"/>
    </location>
</feature>
<evidence type="ECO:0000256" key="1">
    <source>
        <dbReference type="SAM" id="Phobius"/>
    </source>
</evidence>
<keyword evidence="3" id="KW-1185">Reference proteome</keyword>
<dbReference type="Proteomes" id="UP000637628">
    <property type="component" value="Unassembled WGS sequence"/>
</dbReference>